<reference evidence="4" key="1">
    <citation type="submission" date="2020-02" db="EMBL/GenBank/DDBJ databases">
        <title>Antibiotic resistance/susceptibility profiles of lactic acid-producing cocci isolated from the human vagina, and analysis of the genetic basis of atypical resistances.</title>
        <authorList>
            <person name="Sirichoat A."/>
            <person name="Florez A.B."/>
            <person name="Vazquez L."/>
            <person name="Buppasiri P."/>
            <person name="Panya M."/>
            <person name="Lulitanond V."/>
            <person name="Mayo B."/>
        </authorList>
    </citation>
    <scope>NUCLEOTIDE SEQUENCE</scope>
    <source>
        <strain evidence="4">VA08-2AN</strain>
    </source>
</reference>
<evidence type="ECO:0000256" key="1">
    <source>
        <dbReference type="ARBA" id="ARBA00023125"/>
    </source>
</evidence>
<sequence length="208" mass="24290">MRDVKDPEIRRAEIMDAAMLLFMEKGYTNTTTQDIVDKVNISRGLLYYHFKNKEDILYCLVERYSEKLLRDIHVIVYDEDKTAIEKIRAFIDATIISTDNVSAEGTELQKTVDLEENRYMLDKLSHKLIEKLTIYFERIINQGISEKVFSVKYPSETAEFLMTAYVFVSNNIGIKTSKKEPVKDYLNAFKIMLEQNLNTKGLFSNKKK</sequence>
<dbReference type="RefSeq" id="WP_164332182.1">
    <property type="nucleotide sequence ID" value="NZ_JAAJBE010000007.1"/>
</dbReference>
<dbReference type="InterPro" id="IPR009057">
    <property type="entry name" value="Homeodomain-like_sf"/>
</dbReference>
<dbReference type="PANTHER" id="PTHR43479:SF11">
    <property type="entry name" value="ACREF_ENVCD OPERON REPRESSOR-RELATED"/>
    <property type="match status" value="1"/>
</dbReference>
<accession>A0A6G4NAX9</accession>
<evidence type="ECO:0000259" key="3">
    <source>
        <dbReference type="PROSITE" id="PS50977"/>
    </source>
</evidence>
<evidence type="ECO:0000313" key="4">
    <source>
        <dbReference type="EMBL" id="NGG27778.1"/>
    </source>
</evidence>
<dbReference type="Pfam" id="PF00440">
    <property type="entry name" value="TetR_N"/>
    <property type="match status" value="1"/>
</dbReference>
<dbReference type="AlphaFoldDB" id="A0A6G4NAX9"/>
<dbReference type="GO" id="GO:0003677">
    <property type="term" value="F:DNA binding"/>
    <property type="evidence" value="ECO:0007669"/>
    <property type="project" value="UniProtKB-UniRule"/>
</dbReference>
<keyword evidence="1 2" id="KW-0238">DNA-binding</keyword>
<dbReference type="Gene3D" id="1.10.357.10">
    <property type="entry name" value="Tetracycline Repressor, domain 2"/>
    <property type="match status" value="1"/>
</dbReference>
<protein>
    <submittedName>
        <fullName evidence="4">TetR/AcrR family transcriptional regulator</fullName>
    </submittedName>
</protein>
<comment type="caution">
    <text evidence="4">The sequence shown here is derived from an EMBL/GenBank/DDBJ whole genome shotgun (WGS) entry which is preliminary data.</text>
</comment>
<dbReference type="Pfam" id="PF21303">
    <property type="entry name" value="TetR_C_39"/>
    <property type="match status" value="1"/>
</dbReference>
<dbReference type="InterPro" id="IPR050624">
    <property type="entry name" value="HTH-type_Tx_Regulator"/>
</dbReference>
<dbReference type="PRINTS" id="PR00455">
    <property type="entry name" value="HTHTETR"/>
</dbReference>
<dbReference type="InterPro" id="IPR023772">
    <property type="entry name" value="DNA-bd_HTH_TetR-type_CS"/>
</dbReference>
<dbReference type="PROSITE" id="PS50977">
    <property type="entry name" value="HTH_TETR_2"/>
    <property type="match status" value="1"/>
</dbReference>
<dbReference type="SUPFAM" id="SSF46689">
    <property type="entry name" value="Homeodomain-like"/>
    <property type="match status" value="1"/>
</dbReference>
<dbReference type="InterPro" id="IPR001647">
    <property type="entry name" value="HTH_TetR"/>
</dbReference>
<feature type="DNA-binding region" description="H-T-H motif" evidence="2">
    <location>
        <begin position="31"/>
        <end position="50"/>
    </location>
</feature>
<dbReference type="PANTHER" id="PTHR43479">
    <property type="entry name" value="ACREF/ENVCD OPERON REPRESSOR-RELATED"/>
    <property type="match status" value="1"/>
</dbReference>
<name>A0A6G4NAX9_STRSL</name>
<dbReference type="InterPro" id="IPR049149">
    <property type="entry name" value="TetR/AcrR_C"/>
</dbReference>
<gene>
    <name evidence="4" type="ORF">G5S97_04375</name>
</gene>
<dbReference type="EMBL" id="JAAJBE010000007">
    <property type="protein sequence ID" value="NGG27778.1"/>
    <property type="molecule type" value="Genomic_DNA"/>
</dbReference>
<organism evidence="4">
    <name type="scientific">Streptococcus salivarius</name>
    <dbReference type="NCBI Taxonomy" id="1304"/>
    <lineage>
        <taxon>Bacteria</taxon>
        <taxon>Bacillati</taxon>
        <taxon>Bacillota</taxon>
        <taxon>Bacilli</taxon>
        <taxon>Lactobacillales</taxon>
        <taxon>Streptococcaceae</taxon>
        <taxon>Streptococcus</taxon>
    </lineage>
</organism>
<dbReference type="PROSITE" id="PS01081">
    <property type="entry name" value="HTH_TETR_1"/>
    <property type="match status" value="1"/>
</dbReference>
<evidence type="ECO:0000256" key="2">
    <source>
        <dbReference type="PROSITE-ProRule" id="PRU00335"/>
    </source>
</evidence>
<feature type="domain" description="HTH tetR-type" evidence="3">
    <location>
        <begin position="8"/>
        <end position="68"/>
    </location>
</feature>
<proteinExistence type="predicted"/>